<dbReference type="Proteomes" id="UP001519342">
    <property type="component" value="Unassembled WGS sequence"/>
</dbReference>
<protein>
    <submittedName>
        <fullName evidence="1">Uncharacterized protein</fullName>
    </submittedName>
</protein>
<accession>A0ABS4GGE6</accession>
<name>A0ABS4GGE6_9FIRM</name>
<reference evidence="1 2" key="1">
    <citation type="submission" date="2021-03" db="EMBL/GenBank/DDBJ databases">
        <title>Genomic Encyclopedia of Type Strains, Phase IV (KMG-IV): sequencing the most valuable type-strain genomes for metagenomic binning, comparative biology and taxonomic classification.</title>
        <authorList>
            <person name="Goeker M."/>
        </authorList>
    </citation>
    <scope>NUCLEOTIDE SEQUENCE [LARGE SCALE GENOMIC DNA]</scope>
    <source>
        <strain evidence="1 2">DSM 24004</strain>
    </source>
</reference>
<gene>
    <name evidence="1" type="ORF">J2Z76_002572</name>
</gene>
<keyword evidence="2" id="KW-1185">Reference proteome</keyword>
<evidence type="ECO:0000313" key="1">
    <source>
        <dbReference type="EMBL" id="MBP1926702.1"/>
    </source>
</evidence>
<dbReference type="EMBL" id="JAGGKS010000008">
    <property type="protein sequence ID" value="MBP1926702.1"/>
    <property type="molecule type" value="Genomic_DNA"/>
</dbReference>
<comment type="caution">
    <text evidence="1">The sequence shown here is derived from an EMBL/GenBank/DDBJ whole genome shotgun (WGS) entry which is preliminary data.</text>
</comment>
<sequence>MKSEQDDINKFKEEQKGAEEMSTILVDKHLSPRESLKEACKQMKLLREGKLPKETWNDFMKELEEEKDED</sequence>
<evidence type="ECO:0000313" key="2">
    <source>
        <dbReference type="Proteomes" id="UP001519342"/>
    </source>
</evidence>
<dbReference type="RefSeq" id="WP_209512433.1">
    <property type="nucleotide sequence ID" value="NZ_JAGGKS010000008.1"/>
</dbReference>
<organism evidence="1 2">
    <name type="scientific">Sedimentibacter acidaminivorans</name>
    <dbReference type="NCBI Taxonomy" id="913099"/>
    <lineage>
        <taxon>Bacteria</taxon>
        <taxon>Bacillati</taxon>
        <taxon>Bacillota</taxon>
        <taxon>Tissierellia</taxon>
        <taxon>Sedimentibacter</taxon>
    </lineage>
</organism>
<proteinExistence type="predicted"/>